<dbReference type="PANTHER" id="PTHR34989">
    <property type="entry name" value="PROTEIN HDED"/>
    <property type="match status" value="1"/>
</dbReference>
<feature type="transmembrane region" description="Helical" evidence="1">
    <location>
        <begin position="50"/>
        <end position="73"/>
    </location>
</feature>
<protein>
    <submittedName>
        <fullName evidence="2">HdeD family acid-resistance protein</fullName>
    </submittedName>
</protein>
<evidence type="ECO:0000313" key="3">
    <source>
        <dbReference type="Proteomes" id="UP000305709"/>
    </source>
</evidence>
<feature type="transmembrane region" description="Helical" evidence="1">
    <location>
        <begin position="105"/>
        <end position="129"/>
    </location>
</feature>
<keyword evidence="1" id="KW-0812">Transmembrane</keyword>
<feature type="transmembrane region" description="Helical" evidence="1">
    <location>
        <begin position="26"/>
        <end position="44"/>
    </location>
</feature>
<feature type="transmembrane region" description="Helical" evidence="1">
    <location>
        <begin position="136"/>
        <end position="155"/>
    </location>
</feature>
<accession>A0A5C4NAJ5</accession>
<evidence type="ECO:0000313" key="2">
    <source>
        <dbReference type="EMBL" id="TNC65388.1"/>
    </source>
</evidence>
<sequence>MTISLDAAAAAYSEAVRDDLRRHSGLYLLGAALLVASGIVAMLIPVFSSAAFIIVTGWLLILSGLTQGLGLIGGRRLPHFWLQFVSMVLGLLLGVLLLNNVGQGIVLFGTLLIVFLMMEGLSKIVLALTLRPMADWGWVLASGVLGVTLSLWLWASMPVAALWVLGLTLGLHLTGVGLSLGLIVLRLRRGP</sequence>
<dbReference type="RefSeq" id="WP_139083029.1">
    <property type="nucleotide sequence ID" value="NZ_VDFV01000038.1"/>
</dbReference>
<dbReference type="InterPro" id="IPR005325">
    <property type="entry name" value="DUF308_memb"/>
</dbReference>
<reference evidence="2 3" key="1">
    <citation type="submission" date="2019-06" db="EMBL/GenBank/DDBJ databases">
        <authorList>
            <person name="Jiang L."/>
        </authorList>
    </citation>
    <scope>NUCLEOTIDE SEQUENCE [LARGE SCALE GENOMIC DNA]</scope>
    <source>
        <strain evidence="2 3">YIM 48858</strain>
    </source>
</reference>
<dbReference type="OrthoDB" id="9815400at2"/>
<keyword evidence="1" id="KW-1133">Transmembrane helix</keyword>
<dbReference type="Pfam" id="PF03729">
    <property type="entry name" value="DUF308"/>
    <property type="match status" value="1"/>
</dbReference>
<dbReference type="GO" id="GO:0005886">
    <property type="term" value="C:plasma membrane"/>
    <property type="evidence" value="ECO:0007669"/>
    <property type="project" value="TreeGrafter"/>
</dbReference>
<dbReference type="AlphaFoldDB" id="A0A5C4NAJ5"/>
<name>A0A5C4NAJ5_9RHOB</name>
<proteinExistence type="predicted"/>
<dbReference type="Proteomes" id="UP000305709">
    <property type="component" value="Unassembled WGS sequence"/>
</dbReference>
<comment type="caution">
    <text evidence="2">The sequence shown here is derived from an EMBL/GenBank/DDBJ whole genome shotgun (WGS) entry which is preliminary data.</text>
</comment>
<evidence type="ECO:0000256" key="1">
    <source>
        <dbReference type="SAM" id="Phobius"/>
    </source>
</evidence>
<dbReference type="EMBL" id="VDFV01000038">
    <property type="protein sequence ID" value="TNC65388.1"/>
    <property type="molecule type" value="Genomic_DNA"/>
</dbReference>
<organism evidence="2 3">
    <name type="scientific">Rubellimicrobium roseum</name>
    <dbReference type="NCBI Taxonomy" id="687525"/>
    <lineage>
        <taxon>Bacteria</taxon>
        <taxon>Pseudomonadati</taxon>
        <taxon>Pseudomonadota</taxon>
        <taxon>Alphaproteobacteria</taxon>
        <taxon>Rhodobacterales</taxon>
        <taxon>Roseobacteraceae</taxon>
        <taxon>Rubellimicrobium</taxon>
    </lineage>
</organism>
<gene>
    <name evidence="2" type="ORF">FHG71_17700</name>
</gene>
<dbReference type="InterPro" id="IPR052712">
    <property type="entry name" value="Acid_resist_chaperone_HdeD"/>
</dbReference>
<feature type="transmembrane region" description="Helical" evidence="1">
    <location>
        <begin position="161"/>
        <end position="185"/>
    </location>
</feature>
<keyword evidence="1" id="KW-0472">Membrane</keyword>
<keyword evidence="3" id="KW-1185">Reference proteome</keyword>
<dbReference type="PANTHER" id="PTHR34989:SF1">
    <property type="entry name" value="PROTEIN HDED"/>
    <property type="match status" value="1"/>
</dbReference>
<feature type="transmembrane region" description="Helical" evidence="1">
    <location>
        <begin position="80"/>
        <end position="99"/>
    </location>
</feature>